<evidence type="ECO:0000259" key="7">
    <source>
        <dbReference type="PROSITE" id="PS50033"/>
    </source>
</evidence>
<name>A0A4T0IHN5_WALIC</name>
<dbReference type="GO" id="GO:0000145">
    <property type="term" value="C:exocyst"/>
    <property type="evidence" value="ECO:0007669"/>
    <property type="project" value="TreeGrafter"/>
</dbReference>
<protein>
    <recommendedName>
        <fullName evidence="7">UBX domain-containing protein</fullName>
    </recommendedName>
</protein>
<dbReference type="InterPro" id="IPR036770">
    <property type="entry name" value="Ankyrin_rpt-contain_sf"/>
</dbReference>
<dbReference type="InterPro" id="IPR046361">
    <property type="entry name" value="EXOC6/Sec15_C"/>
</dbReference>
<organism evidence="8 9">
    <name type="scientific">Wallemia ichthyophaga</name>
    <dbReference type="NCBI Taxonomy" id="245174"/>
    <lineage>
        <taxon>Eukaryota</taxon>
        <taxon>Fungi</taxon>
        <taxon>Dikarya</taxon>
        <taxon>Basidiomycota</taxon>
        <taxon>Wallemiomycotina</taxon>
        <taxon>Wallemiomycetes</taxon>
        <taxon>Wallemiales</taxon>
        <taxon>Wallemiaceae</taxon>
        <taxon>Wallemia</taxon>
    </lineage>
</organism>
<dbReference type="InterPro" id="IPR002110">
    <property type="entry name" value="Ankyrin_rpt"/>
</dbReference>
<dbReference type="InterPro" id="IPR001012">
    <property type="entry name" value="UBX_dom"/>
</dbReference>
<dbReference type="PANTHER" id="PTHR12702:SF0">
    <property type="entry name" value="EXOCYST COMPLEX COMPONENT 6"/>
    <property type="match status" value="1"/>
</dbReference>
<dbReference type="InterPro" id="IPR029071">
    <property type="entry name" value="Ubiquitin-like_domsf"/>
</dbReference>
<dbReference type="Gene3D" id="1.25.40.20">
    <property type="entry name" value="Ankyrin repeat-containing domain"/>
    <property type="match status" value="1"/>
</dbReference>
<dbReference type="Gene3D" id="3.10.20.90">
    <property type="entry name" value="Phosphatidylinositol 3-kinase Catalytic Subunit, Chain A, domain 1"/>
    <property type="match status" value="1"/>
</dbReference>
<dbReference type="GO" id="GO:0006893">
    <property type="term" value="P:Golgi to plasma membrane transport"/>
    <property type="evidence" value="ECO:0007669"/>
    <property type="project" value="TreeGrafter"/>
</dbReference>
<evidence type="ECO:0000256" key="5">
    <source>
        <dbReference type="PROSITE-ProRule" id="PRU00023"/>
    </source>
</evidence>
<proteinExistence type="inferred from homology"/>
<dbReference type="SUPFAM" id="SSF48403">
    <property type="entry name" value="Ankyrin repeat"/>
    <property type="match status" value="1"/>
</dbReference>
<dbReference type="GO" id="GO:0006886">
    <property type="term" value="P:intracellular protein transport"/>
    <property type="evidence" value="ECO:0007669"/>
    <property type="project" value="InterPro"/>
</dbReference>
<dbReference type="InterPro" id="IPR042044">
    <property type="entry name" value="EXOC6PINT-1/Sec15/Tip20_C_dom2"/>
</dbReference>
<dbReference type="Pfam" id="PF00789">
    <property type="entry name" value="UBX"/>
    <property type="match status" value="1"/>
</dbReference>
<reference evidence="8 9" key="1">
    <citation type="submission" date="2019-03" db="EMBL/GenBank/DDBJ databases">
        <title>Sequencing 23 genomes of Wallemia ichthyophaga.</title>
        <authorList>
            <person name="Gostincar C."/>
        </authorList>
    </citation>
    <scope>NUCLEOTIDE SEQUENCE [LARGE SCALE GENOMIC DNA]</scope>
    <source>
        <strain evidence="8 9">EXF-6200</strain>
    </source>
</reference>
<feature type="region of interest" description="Disordered" evidence="6">
    <location>
        <begin position="1430"/>
        <end position="1469"/>
    </location>
</feature>
<dbReference type="PANTHER" id="PTHR12702">
    <property type="entry name" value="SEC15"/>
    <property type="match status" value="1"/>
</dbReference>
<evidence type="ECO:0000256" key="4">
    <source>
        <dbReference type="ARBA" id="ARBA00023054"/>
    </source>
</evidence>
<dbReference type="InterPro" id="IPR007225">
    <property type="entry name" value="EXOC6/Sec15"/>
</dbReference>
<evidence type="ECO:0000313" key="9">
    <source>
        <dbReference type="Proteomes" id="UP000310689"/>
    </source>
</evidence>
<dbReference type="Proteomes" id="UP000310689">
    <property type="component" value="Unassembled WGS sequence"/>
</dbReference>
<dbReference type="SUPFAM" id="SSF54236">
    <property type="entry name" value="Ubiquitin-like"/>
    <property type="match status" value="1"/>
</dbReference>
<keyword evidence="5" id="KW-0040">ANK repeat</keyword>
<dbReference type="Pfam" id="PF12796">
    <property type="entry name" value="Ank_2"/>
    <property type="match status" value="2"/>
</dbReference>
<evidence type="ECO:0000256" key="2">
    <source>
        <dbReference type="ARBA" id="ARBA00022448"/>
    </source>
</evidence>
<dbReference type="SMART" id="SM00248">
    <property type="entry name" value="ANK"/>
    <property type="match status" value="6"/>
</dbReference>
<dbReference type="Pfam" id="PF00023">
    <property type="entry name" value="Ank"/>
    <property type="match status" value="1"/>
</dbReference>
<feature type="domain" description="UBX" evidence="7">
    <location>
        <begin position="1331"/>
        <end position="1410"/>
    </location>
</feature>
<evidence type="ECO:0000256" key="1">
    <source>
        <dbReference type="ARBA" id="ARBA00007944"/>
    </source>
</evidence>
<dbReference type="EMBL" id="SPOI01000299">
    <property type="protein sequence ID" value="TIB29309.1"/>
    <property type="molecule type" value="Genomic_DNA"/>
</dbReference>
<feature type="compositionally biased region" description="Basic and acidic residues" evidence="6">
    <location>
        <begin position="1445"/>
        <end position="1454"/>
    </location>
</feature>
<feature type="compositionally biased region" description="Polar residues" evidence="6">
    <location>
        <begin position="504"/>
        <end position="518"/>
    </location>
</feature>
<dbReference type="GO" id="GO:0016020">
    <property type="term" value="C:membrane"/>
    <property type="evidence" value="ECO:0007669"/>
    <property type="project" value="TreeGrafter"/>
</dbReference>
<feature type="region of interest" description="Disordered" evidence="6">
    <location>
        <begin position="499"/>
        <end position="518"/>
    </location>
</feature>
<evidence type="ECO:0000256" key="3">
    <source>
        <dbReference type="ARBA" id="ARBA00022483"/>
    </source>
</evidence>
<keyword evidence="4" id="KW-0175">Coiled coil</keyword>
<dbReference type="PROSITE" id="PS50088">
    <property type="entry name" value="ANK_REPEAT"/>
    <property type="match status" value="1"/>
</dbReference>
<evidence type="ECO:0000256" key="6">
    <source>
        <dbReference type="SAM" id="MobiDB-lite"/>
    </source>
</evidence>
<comment type="similarity">
    <text evidence="1">Belongs to the SEC15 family.</text>
</comment>
<sequence length="1478" mass="165894">MNDPLTSKFNYEEDFKYDNSNDDSEEFVYENADADNLVEPTREVSEQLENTLQLNTGKEKDKENSQDVSDEYLSRLFKAASSGDLDTLEFLQPSFAHSNETNKRSGITPLHAASSNGHLDVVKYLIQDAGAMLELEDREGETALLRASHKPANLPTVAYLLDAGANVAHVDNDGWNALHNASANGSEDAVRIILNNADKDIIDSVGGMQGGPGYTPLMNAASRGHLHVVIFLLTEASAPADPFIRNKSGATAYSLAAESLNFDICEFILESEKGLVKDPASYNPLKYHQSAPIAILENQRLDCRMSTLAKTGGIPRWSNSGLGQGGRRPKWELLDGRPIDATDPFNDVQIPSIGKPFTLNLTTVSGKPSSNRGAYHWTTDDWLVWRSAGKEDGEGWMYAHDFSANGLQWKGNKNKEIENLEKGTGLSSIKATQMFGGRSGKSGSKTTSSDNVDKNYWVRRRRWVRVLQRDPTLTLAYTTPELKTPKARPSGMADVALKDIPPAHSNTNDSKSKLSAKSTPFNPANAMTLVIYAHPSSHHRMLQNQQRKRPHYNEEDIKAQLSQVHLIEFDSSNVQDESLEQLGPILKNINESQQERDYVKALDAFIAEKDKEIEEQCKYNYQDFVGSVKTLLGVRKSTMQLKQKIVQVNDDMQSAGRSLVMKKKELLEINRTNGNIDQATEMMRAFQHVLEMMKRVDELIESRKYYAALRSLDDLAIHHLPPLANYTLGAHLLDGIPAMRRTVCDSASFELKDWLLGIRNIQRIVGALALSNTNERQQRWRSKKQSDPLLVNSGINSPLELVMNQDNFDPLNNNDVSIDFKPLLHCIHIYDALAARQDLRKAYQEDRKSQADLILSTRSDHDFSHSLQHLLQDVVGFFIVERYVLSLTSGFRSESNVDDLWDLICSGISSVVRDGLRTSQSHVTVKENVMTFIWTLESYNFDVQQLNTLLHALFEEYTTLLHDNYSKELRSVFEGSDQQALVVQSSEDLESILSICWVDNSSVSAVYSQKPPIHLPFSSIYPDSCRLLRQFIEDFYKYTDGYAQVDTNSLIVDGLDSVMRDGVVKALSVIAEGVFNLSQAVQLAVDVSYFEFAAGELIKWLSALYGGVHDTSRSSHQLNCIKDVKKLSKQTLTRISALIGDKLDSLFEMAEVEWTPDSSTALKSDVNPSEYLREMTDYLSFISSSVLTNLPTSLRDQAYANAVQHIAEGILDLLVGSEVQVINEKGLDNVRIDVNFLMTQCISDQKPPTLTELDQILNLVKLNHIQAFFDSSTRTKYGNVTPKEYPESYFEPTSSELAKAHTATSKRLESEYEGPLKTRVMREREEKQRKARWPTTNIRVKFADRSIIQSAFSSTEVIARVYDFVKDTLDDKYTSEEFVLYQSPPRIEFKPNESKRLIDLGLAPSSVLMIKFKTESLNASTSKAPLKGSLTASAHSLPTPPSFESEQRSEKNTVEKPVPSGEKKEKKIPKWLLKGLKK</sequence>
<dbReference type="Pfam" id="PF04091">
    <property type="entry name" value="Sec15_C"/>
    <property type="match status" value="1"/>
</dbReference>
<dbReference type="GO" id="GO:0090522">
    <property type="term" value="P:vesicle tethering involved in exocytosis"/>
    <property type="evidence" value="ECO:0007669"/>
    <property type="project" value="InterPro"/>
</dbReference>
<dbReference type="InterPro" id="IPR048359">
    <property type="entry name" value="EXOC6_Sec15_N"/>
</dbReference>
<evidence type="ECO:0000313" key="8">
    <source>
        <dbReference type="EMBL" id="TIB29309.1"/>
    </source>
</evidence>
<dbReference type="PROSITE" id="PS50297">
    <property type="entry name" value="ANK_REP_REGION"/>
    <property type="match status" value="1"/>
</dbReference>
<dbReference type="Gene3D" id="1.20.58.670">
    <property type="entry name" value="Dsl1p vesicle tethering complex, Tip20p subunit, domain D"/>
    <property type="match status" value="1"/>
</dbReference>
<feature type="region of interest" description="Disordered" evidence="6">
    <location>
        <begin position="1"/>
        <end position="23"/>
    </location>
</feature>
<dbReference type="Gene3D" id="1.10.357.30">
    <property type="entry name" value="Exocyst complex subunit Sec15 C-terminal domain, N-terminal subdomain"/>
    <property type="match status" value="1"/>
</dbReference>
<dbReference type="PROSITE" id="PS50033">
    <property type="entry name" value="UBX"/>
    <property type="match status" value="1"/>
</dbReference>
<accession>A0A4T0IHN5</accession>
<dbReference type="SMART" id="SM00166">
    <property type="entry name" value="UBX"/>
    <property type="match status" value="1"/>
</dbReference>
<dbReference type="InterPro" id="IPR042045">
    <property type="entry name" value="EXOC6/Sec15_C_dom1"/>
</dbReference>
<feature type="repeat" description="ANK" evidence="5">
    <location>
        <begin position="105"/>
        <end position="127"/>
    </location>
</feature>
<comment type="caution">
    <text evidence="8">The sequence shown here is derived from an EMBL/GenBank/DDBJ whole genome shotgun (WGS) entry which is preliminary data.</text>
</comment>
<keyword evidence="2" id="KW-0813">Transport</keyword>
<keyword evidence="3" id="KW-0268">Exocytosis</keyword>
<dbReference type="Pfam" id="PF20651">
    <property type="entry name" value="EXOC6_Sec15_N"/>
    <property type="match status" value="1"/>
</dbReference>
<feature type="compositionally biased region" description="Basic and acidic residues" evidence="6">
    <location>
        <begin position="10"/>
        <end position="19"/>
    </location>
</feature>
<gene>
    <name evidence="8" type="ORF">E3P86_03698</name>
</gene>